<dbReference type="PANTHER" id="PTHR35004:SF7">
    <property type="entry name" value="INTEGRASE PROTEIN"/>
    <property type="match status" value="1"/>
</dbReference>
<evidence type="ECO:0000313" key="2">
    <source>
        <dbReference type="EMBL" id="MPM40280.1"/>
    </source>
</evidence>
<dbReference type="EMBL" id="VSSQ01008942">
    <property type="protein sequence ID" value="MPM40280.1"/>
    <property type="molecule type" value="Genomic_DNA"/>
</dbReference>
<dbReference type="PANTHER" id="PTHR35004">
    <property type="entry name" value="TRANSPOSASE RV3428C-RELATED"/>
    <property type="match status" value="1"/>
</dbReference>
<sequence>MLKMAQKEYIKHLYEVEEKSLLEIANATGFNYRTVQKYAYQEDWSKDNLPNIEPTSYPVLESFIPTIDSWLEADRKVPRKQRHTVKRIYDRLRDELGFRGSYSSVKKYVRKKKFVMKAATEGYLPLAHPNGCGQVDFGEFIYHDAKKDEQTGYALTISFPNSNKGYTQAFPSQNQECLLTGMQRIFEHIGGVPPRLRFDNMTTAVAQVLEGTERVLTDGFMRFKLHYRFQADFCNPRAGNEKGNVENKVGYSRRNAFVPVPTITSFEDFNEGLWDWCEKDAERLHYKYKVSIQDLWFEEQDSLLTLPEYPFPVFRYESMVVNKYGFAVIDTNKYGLAPSLYGETVQAKIFYDHVEFFHDHQPAGTYRRCYGSNEEIYDWTQYVATLCKKPGAAPHTRFFNQMPQPWQQHLMQSQGKDRKNALQLLNEIVRDGNASLCNDVLELAGENGRTDADSIRQCYYMIAKKEYRPEPLRLISNAPALNYNPNLSAYDGLTAGGEAHG</sequence>
<proteinExistence type="predicted"/>
<name>A0A644ZHE4_9ZZZZ</name>
<protein>
    <recommendedName>
        <fullName evidence="1">Transposase for insertion sequence element IS21-like C-terminal domain-containing protein</fullName>
    </recommendedName>
</protein>
<feature type="domain" description="Transposase for insertion sequence element IS21-like C-terminal" evidence="1">
    <location>
        <begin position="306"/>
        <end position="378"/>
    </location>
</feature>
<accession>A0A644ZHE4</accession>
<reference evidence="2" key="1">
    <citation type="submission" date="2019-08" db="EMBL/GenBank/DDBJ databases">
        <authorList>
            <person name="Kucharzyk K."/>
            <person name="Murdoch R.W."/>
            <person name="Higgins S."/>
            <person name="Loffler F."/>
        </authorList>
    </citation>
    <scope>NUCLEOTIDE SEQUENCE</scope>
</reference>
<dbReference type="Pfam" id="PF22483">
    <property type="entry name" value="Mu-transpos_C_2"/>
    <property type="match status" value="1"/>
</dbReference>
<organism evidence="2">
    <name type="scientific">bioreactor metagenome</name>
    <dbReference type="NCBI Taxonomy" id="1076179"/>
    <lineage>
        <taxon>unclassified sequences</taxon>
        <taxon>metagenomes</taxon>
        <taxon>ecological metagenomes</taxon>
    </lineage>
</organism>
<dbReference type="InterPro" id="IPR054353">
    <property type="entry name" value="IstA-like_C"/>
</dbReference>
<dbReference type="NCBIfam" id="NF033546">
    <property type="entry name" value="transpos_IS21"/>
    <property type="match status" value="1"/>
</dbReference>
<dbReference type="AlphaFoldDB" id="A0A644ZHE4"/>
<evidence type="ECO:0000259" key="1">
    <source>
        <dbReference type="Pfam" id="PF22483"/>
    </source>
</evidence>
<gene>
    <name evidence="2" type="ORF">SDC9_86920</name>
</gene>
<comment type="caution">
    <text evidence="2">The sequence shown here is derived from an EMBL/GenBank/DDBJ whole genome shotgun (WGS) entry which is preliminary data.</text>
</comment>